<keyword evidence="1" id="KW-1133">Transmembrane helix</keyword>
<evidence type="ECO:0000313" key="3">
    <source>
        <dbReference type="Proteomes" id="UP000186917"/>
    </source>
</evidence>
<dbReference type="AlphaFoldDB" id="A0A173ME93"/>
<keyword evidence="3" id="KW-1185">Reference proteome</keyword>
<proteinExistence type="predicted"/>
<keyword evidence="1" id="KW-0472">Membrane</keyword>
<evidence type="ECO:0000313" key="2">
    <source>
        <dbReference type="EMBL" id="SIT28415.1"/>
    </source>
</evidence>
<reference evidence="3" key="1">
    <citation type="submission" date="2017-01" db="EMBL/GenBank/DDBJ databases">
        <authorList>
            <person name="Varghese N."/>
            <person name="Submissions S."/>
        </authorList>
    </citation>
    <scope>NUCLEOTIDE SEQUENCE [LARGE SCALE GENOMIC DNA]</scope>
    <source>
        <strain evidence="3">DSM 21054</strain>
    </source>
</reference>
<evidence type="ECO:0000256" key="1">
    <source>
        <dbReference type="SAM" id="Phobius"/>
    </source>
</evidence>
<protein>
    <submittedName>
        <fullName evidence="2">Uncharacterized protein</fullName>
    </submittedName>
</protein>
<accession>A0A173ME93</accession>
<dbReference type="KEGG" id="fln:FLA_1852"/>
<dbReference type="Proteomes" id="UP000186917">
    <property type="component" value="Unassembled WGS sequence"/>
</dbReference>
<organism evidence="2 3">
    <name type="scientific">Filimonas lacunae</name>
    <dbReference type="NCBI Taxonomy" id="477680"/>
    <lineage>
        <taxon>Bacteria</taxon>
        <taxon>Pseudomonadati</taxon>
        <taxon>Bacteroidota</taxon>
        <taxon>Chitinophagia</taxon>
        <taxon>Chitinophagales</taxon>
        <taxon>Chitinophagaceae</taxon>
        <taxon>Filimonas</taxon>
    </lineage>
</organism>
<dbReference type="EMBL" id="FTOR01000008">
    <property type="protein sequence ID" value="SIT28415.1"/>
    <property type="molecule type" value="Genomic_DNA"/>
</dbReference>
<name>A0A173ME93_9BACT</name>
<dbReference type="STRING" id="477680.SAMN05421788_10821"/>
<feature type="transmembrane region" description="Helical" evidence="1">
    <location>
        <begin position="12"/>
        <end position="30"/>
    </location>
</feature>
<sequence length="80" mass="9167">MDVEKDIQERRFFAGWIILAIAGLSGITWFRKKQEPPLSEKVTMLTEDGRLVQIDSTLLQKGATKKVTNAELQTWVKHKP</sequence>
<dbReference type="OrthoDB" id="680655at2"/>
<gene>
    <name evidence="2" type="ORF">SAMN05421788_10821</name>
</gene>
<dbReference type="RefSeq" id="WP_076381064.1">
    <property type="nucleotide sequence ID" value="NZ_AP017422.1"/>
</dbReference>
<keyword evidence="1" id="KW-0812">Transmembrane</keyword>